<dbReference type="InterPro" id="IPR046879">
    <property type="entry name" value="KANL3/Tex30_Abhydrolase"/>
</dbReference>
<dbReference type="Gene3D" id="3.40.50.1820">
    <property type="entry name" value="alpha/beta hydrolase"/>
    <property type="match status" value="1"/>
</dbReference>
<proteinExistence type="predicted"/>
<evidence type="ECO:0000313" key="3">
    <source>
        <dbReference type="EMBL" id="MBW50608.1"/>
    </source>
</evidence>
<sequence>MEHSYMRDVRLLESPQTAKTRTLMVHRPPQCPSCHSHADERIDLEESYNPPIPSYNEESARKAMQESENIIAAARKAIPDDEDWEERVNKFGWSVQQFKLFDRVARLLDMDRLARLTNTDKQHEPVHRRTVIDKSVSRLRQALASVSWETRLTQWLHSLLVENLPPSYLAIYVDILQTLQAKLPDLVNKMIFCHPQNNVGQELLGTILKKPWEPIVANKNRKLPGQPYIIVVPSGPYFSQPSARMQKWFNLFSTMASVIPIPGPTVDATTSKQTLQSLAERMVAETREKIQEIRKPAPNRPIILVGFNAGAAHAIQIGLVETVSCVVCLGFSYNTYNGPRGAPNDHIVDITSPVLFVVGQNSSRASQEEIEMLRDRMNAQTSLVVVGSADECLRVSKTKRKIEGVTQSMTDNMVADEIADFATSCLLNPQGLKRSVQGDLKVNGPLTASSVGMGNNIITLTSSYRDAKDSVDASNQRKRKQPPPTAPTPQTMSDAKYVTVPSSKQPKKVQLIKQLKVPKGSFSLAASTSQSQEALDMAVQSILPTTPEKPSSSTIIGSKVIEPFNRHVSRSDTIDNATLGTKKDVQVVSGLASTPLMLPRLKRDTSSNVQGGGTTLDGQAQSGNLNVKLISSNQLIQLKPNMGTTQKFYSLKSNTNKPVVSVVSGSPGNDESSPTSSPSKFMILRSTGQVITSPADTSPSSKLASSDLTGTNIFDLPIVFADNDGFIDDSAAAKIKEGGASKTGSNKVTVTSDQMIVVNSSTPPVAASETVVTTAATPTPQLTGNRFVTLQPASTTAGKTNKIVLLNSIKPIDGSILLPGSINLSNVSNVSTASSAGANQGNVKYTKVVLTAGKVGTPLSKNISQLLSSGKVEIMNNSTVKQPTTSTPVTLQQGKFIINASKSISNIPAAATSTAAATASTAKGQIIGGNKILIKTTGGGTTTTTGLPSLVGRNVTLKRLNIISSSPATKPTTTTTTVTVQKGVIKK</sequence>
<feature type="domain" description="KANL3/Tex30 alpha/beta hydrolase-like" evidence="2">
    <location>
        <begin position="278"/>
        <end position="422"/>
    </location>
</feature>
<dbReference type="PANTHER" id="PTHR13136">
    <property type="entry name" value="TESTIS DEVELOPMENT PROTEIN PRTD"/>
    <property type="match status" value="1"/>
</dbReference>
<dbReference type="GO" id="GO:0045944">
    <property type="term" value="P:positive regulation of transcription by RNA polymerase II"/>
    <property type="evidence" value="ECO:0007669"/>
    <property type="project" value="TreeGrafter"/>
</dbReference>
<accession>A0A2M4BCR1</accession>
<dbReference type="EMBL" id="GGFJ01001467">
    <property type="protein sequence ID" value="MBW50608.1"/>
    <property type="molecule type" value="Transcribed_RNA"/>
</dbReference>
<dbReference type="InterPro" id="IPR029058">
    <property type="entry name" value="AB_hydrolase_fold"/>
</dbReference>
<dbReference type="FunFam" id="3.40.50.1820:FF:000147">
    <property type="entry name" value="uncharacterized protein LOC108093882 isoform X9"/>
    <property type="match status" value="1"/>
</dbReference>
<feature type="region of interest" description="Disordered" evidence="1">
    <location>
        <begin position="466"/>
        <end position="503"/>
    </location>
</feature>
<feature type="compositionally biased region" description="Polar residues" evidence="1">
    <location>
        <begin position="669"/>
        <end position="679"/>
    </location>
</feature>
<evidence type="ECO:0000256" key="1">
    <source>
        <dbReference type="SAM" id="MobiDB-lite"/>
    </source>
</evidence>
<name>A0A2M4BCR1_9DIPT</name>
<dbReference type="AlphaFoldDB" id="A0A2M4BCR1"/>
<dbReference type="GO" id="GO:0044545">
    <property type="term" value="C:NSL complex"/>
    <property type="evidence" value="ECO:0007669"/>
    <property type="project" value="TreeGrafter"/>
</dbReference>
<dbReference type="InterPro" id="IPR026555">
    <property type="entry name" value="NSL3/Tex30"/>
</dbReference>
<dbReference type="Pfam" id="PF20408">
    <property type="entry name" value="Abhydrolase_11"/>
    <property type="match status" value="1"/>
</dbReference>
<feature type="region of interest" description="Disordered" evidence="1">
    <location>
        <begin position="660"/>
        <end position="680"/>
    </location>
</feature>
<organism evidence="3">
    <name type="scientific">Anopheles marajoara</name>
    <dbReference type="NCBI Taxonomy" id="58244"/>
    <lineage>
        <taxon>Eukaryota</taxon>
        <taxon>Metazoa</taxon>
        <taxon>Ecdysozoa</taxon>
        <taxon>Arthropoda</taxon>
        <taxon>Hexapoda</taxon>
        <taxon>Insecta</taxon>
        <taxon>Pterygota</taxon>
        <taxon>Neoptera</taxon>
        <taxon>Endopterygota</taxon>
        <taxon>Diptera</taxon>
        <taxon>Nematocera</taxon>
        <taxon>Culicoidea</taxon>
        <taxon>Culicidae</taxon>
        <taxon>Anophelinae</taxon>
        <taxon>Anopheles</taxon>
    </lineage>
</organism>
<protein>
    <submittedName>
        <fullName evidence="3">Putative kat8 regulatory nsl complex subunit 3</fullName>
    </submittedName>
</protein>
<reference evidence="3" key="1">
    <citation type="submission" date="2018-01" db="EMBL/GenBank/DDBJ databases">
        <title>An insight into the sialome of Amazonian anophelines.</title>
        <authorList>
            <person name="Ribeiro J.M."/>
            <person name="Scarpassa V."/>
            <person name="Calvo E."/>
        </authorList>
    </citation>
    <scope>NUCLEOTIDE SEQUENCE</scope>
    <source>
        <tissue evidence="3">Salivary glands</tissue>
    </source>
</reference>
<evidence type="ECO:0000259" key="2">
    <source>
        <dbReference type="Pfam" id="PF20408"/>
    </source>
</evidence>
<dbReference type="PANTHER" id="PTHR13136:SF16">
    <property type="entry name" value="KAT8 REGULATORY NSL COMPLEX SUBUNIT 3"/>
    <property type="match status" value="1"/>
</dbReference>
<dbReference type="SUPFAM" id="SSF53474">
    <property type="entry name" value="alpha/beta-Hydrolases"/>
    <property type="match status" value="1"/>
</dbReference>